<protein>
    <submittedName>
        <fullName evidence="1">Uncharacterized protein</fullName>
    </submittedName>
</protein>
<dbReference type="PROSITE" id="PS51257">
    <property type="entry name" value="PROKAR_LIPOPROTEIN"/>
    <property type="match status" value="1"/>
</dbReference>
<gene>
    <name evidence="1" type="ORF">SDC9_177191</name>
</gene>
<sequence>MREVLLVLLGVCGTLVVGVACEQGMVWLLRPTRRCGTVTLLPVMGDVPSLERQLRWQYFCMQSHPCRRGERLLIVDCGATENTLQRAELFCRDKPGVMVCTAEQLRRIIGNDAIYKAVALVLY</sequence>
<name>A0A645GSA7_9ZZZZ</name>
<reference evidence="1" key="1">
    <citation type="submission" date="2019-08" db="EMBL/GenBank/DDBJ databases">
        <authorList>
            <person name="Kucharzyk K."/>
            <person name="Murdoch R.W."/>
            <person name="Higgins S."/>
            <person name="Loffler F."/>
        </authorList>
    </citation>
    <scope>NUCLEOTIDE SEQUENCE</scope>
</reference>
<evidence type="ECO:0000313" key="1">
    <source>
        <dbReference type="EMBL" id="MPN29738.1"/>
    </source>
</evidence>
<dbReference type="EMBL" id="VSSQ01080566">
    <property type="protein sequence ID" value="MPN29738.1"/>
    <property type="molecule type" value="Genomic_DNA"/>
</dbReference>
<organism evidence="1">
    <name type="scientific">bioreactor metagenome</name>
    <dbReference type="NCBI Taxonomy" id="1076179"/>
    <lineage>
        <taxon>unclassified sequences</taxon>
        <taxon>metagenomes</taxon>
        <taxon>ecological metagenomes</taxon>
    </lineage>
</organism>
<comment type="caution">
    <text evidence="1">The sequence shown here is derived from an EMBL/GenBank/DDBJ whole genome shotgun (WGS) entry which is preliminary data.</text>
</comment>
<proteinExistence type="predicted"/>
<dbReference type="AlphaFoldDB" id="A0A645GSA7"/>
<accession>A0A645GSA7</accession>